<evidence type="ECO:0000313" key="2">
    <source>
        <dbReference type="Proteomes" id="UP000267137"/>
    </source>
</evidence>
<gene>
    <name evidence="1" type="ORF">D8827_04685</name>
</gene>
<protein>
    <submittedName>
        <fullName evidence="1">Kinase inhibitor protein</fullName>
    </submittedName>
</protein>
<name>A0AAE8G0S5_STRIT</name>
<dbReference type="SUPFAM" id="SSF49777">
    <property type="entry name" value="PEBP-like"/>
    <property type="match status" value="1"/>
</dbReference>
<dbReference type="Gene3D" id="3.90.280.10">
    <property type="entry name" value="PEBP-like"/>
    <property type="match status" value="1"/>
</dbReference>
<dbReference type="InterPro" id="IPR005247">
    <property type="entry name" value="YbhB_YbcL/LppC-like"/>
</dbReference>
<dbReference type="NCBIfam" id="TIGR00481">
    <property type="entry name" value="YbhB/YbcL family Raf kinase inhibitor-like protein"/>
    <property type="match status" value="1"/>
</dbReference>
<proteinExistence type="predicted"/>
<dbReference type="Pfam" id="PF01161">
    <property type="entry name" value="PBP"/>
    <property type="match status" value="1"/>
</dbReference>
<dbReference type="GO" id="GO:0004860">
    <property type="term" value="F:protein kinase inhibitor activity"/>
    <property type="evidence" value="ECO:0007669"/>
    <property type="project" value="UniProtKB-KW"/>
</dbReference>
<dbReference type="RefSeq" id="WP_021003276.1">
    <property type="nucleotide sequence ID" value="NZ_CP136799.1"/>
</dbReference>
<dbReference type="InterPro" id="IPR036610">
    <property type="entry name" value="PEBP-like_sf"/>
</dbReference>
<dbReference type="AlphaFoldDB" id="A0AAE8G0S5"/>
<dbReference type="EMBL" id="RJOO01000002">
    <property type="protein sequence ID" value="RSJ23814.1"/>
    <property type="molecule type" value="Genomic_DNA"/>
</dbReference>
<reference evidence="1 2" key="1">
    <citation type="submission" date="2018-11" db="EMBL/GenBank/DDBJ databases">
        <title>Species Designations Belie Phenotypic and Genotypic Heterogeneity in Oral Streptococci.</title>
        <authorList>
            <person name="Velsko I."/>
        </authorList>
    </citation>
    <scope>NUCLEOTIDE SEQUENCE [LARGE SCALE GENOMIC DNA]</scope>
    <source>
        <strain evidence="1 2">KLC02</strain>
    </source>
</reference>
<keyword evidence="1" id="KW-0649">Protein kinase inhibitor</keyword>
<sequence>MGIRQLEFRCIGMKDGERFPLENTGRGRDISPKFIIDNLSLQAKSLIITLEDVSHPIKNFTHWVIWNIPAMDNIPAAIASGKVVTDLNGALQGIAYGIHRYAGPKPPKGTSHKYRFSIYALDEKLNISPFSTKKRVLSKAKSHILQQGSIYGYFE</sequence>
<dbReference type="CDD" id="cd00865">
    <property type="entry name" value="PEBP_bact_arch"/>
    <property type="match status" value="1"/>
</dbReference>
<organism evidence="1 2">
    <name type="scientific">Streptococcus intermedius</name>
    <dbReference type="NCBI Taxonomy" id="1338"/>
    <lineage>
        <taxon>Bacteria</taxon>
        <taxon>Bacillati</taxon>
        <taxon>Bacillota</taxon>
        <taxon>Bacilli</taxon>
        <taxon>Lactobacillales</taxon>
        <taxon>Streptococcaceae</taxon>
        <taxon>Streptococcus</taxon>
        <taxon>Streptococcus anginosus group</taxon>
    </lineage>
</organism>
<evidence type="ECO:0000313" key="1">
    <source>
        <dbReference type="EMBL" id="RSJ23814.1"/>
    </source>
</evidence>
<dbReference type="Proteomes" id="UP000267137">
    <property type="component" value="Unassembled WGS sequence"/>
</dbReference>
<comment type="caution">
    <text evidence="1">The sequence shown here is derived from an EMBL/GenBank/DDBJ whole genome shotgun (WGS) entry which is preliminary data.</text>
</comment>
<accession>A0AAE8G0S5</accession>
<dbReference type="InterPro" id="IPR008914">
    <property type="entry name" value="PEBP"/>
</dbReference>